<evidence type="ECO:0000313" key="6">
    <source>
        <dbReference type="Proteomes" id="UP001190926"/>
    </source>
</evidence>
<keyword evidence="6" id="KW-1185">Reference proteome</keyword>
<evidence type="ECO:0000256" key="3">
    <source>
        <dbReference type="PROSITE-ProRule" id="PRU00221"/>
    </source>
</evidence>
<organism evidence="5 6">
    <name type="scientific">Perilla frutescens var. hirtella</name>
    <name type="common">Perilla citriodora</name>
    <name type="synonym">Perilla setoyensis</name>
    <dbReference type="NCBI Taxonomy" id="608512"/>
    <lineage>
        <taxon>Eukaryota</taxon>
        <taxon>Viridiplantae</taxon>
        <taxon>Streptophyta</taxon>
        <taxon>Embryophyta</taxon>
        <taxon>Tracheophyta</taxon>
        <taxon>Spermatophyta</taxon>
        <taxon>Magnoliopsida</taxon>
        <taxon>eudicotyledons</taxon>
        <taxon>Gunneridae</taxon>
        <taxon>Pentapetalae</taxon>
        <taxon>asterids</taxon>
        <taxon>lamiids</taxon>
        <taxon>Lamiales</taxon>
        <taxon>Lamiaceae</taxon>
        <taxon>Nepetoideae</taxon>
        <taxon>Elsholtzieae</taxon>
        <taxon>Perilla</taxon>
    </lineage>
</organism>
<dbReference type="SMART" id="SM00320">
    <property type="entry name" value="WD40"/>
    <property type="match status" value="6"/>
</dbReference>
<feature type="domain" description="Protein kinase" evidence="4">
    <location>
        <begin position="1"/>
        <end position="279"/>
    </location>
</feature>
<dbReference type="EMBL" id="SDAM02029551">
    <property type="protein sequence ID" value="KAH6756569.1"/>
    <property type="molecule type" value="Genomic_DNA"/>
</dbReference>
<dbReference type="InterPro" id="IPR001680">
    <property type="entry name" value="WD40_rpt"/>
</dbReference>
<name>A0AAD4NXZ1_PERFH</name>
<dbReference type="PRINTS" id="PR00320">
    <property type="entry name" value="GPROTEINBRPT"/>
</dbReference>
<protein>
    <recommendedName>
        <fullName evidence="4">Protein kinase domain-containing protein</fullName>
    </recommendedName>
</protein>
<evidence type="ECO:0000256" key="1">
    <source>
        <dbReference type="ARBA" id="ARBA00022574"/>
    </source>
</evidence>
<dbReference type="InterPro" id="IPR015943">
    <property type="entry name" value="WD40/YVTN_repeat-like_dom_sf"/>
</dbReference>
<evidence type="ECO:0000313" key="5">
    <source>
        <dbReference type="EMBL" id="KAH6756569.1"/>
    </source>
</evidence>
<dbReference type="PROSITE" id="PS00678">
    <property type="entry name" value="WD_REPEATS_1"/>
    <property type="match status" value="1"/>
</dbReference>
<keyword evidence="1 3" id="KW-0853">WD repeat</keyword>
<dbReference type="InterPro" id="IPR000719">
    <property type="entry name" value="Prot_kinase_dom"/>
</dbReference>
<dbReference type="SUPFAM" id="SSF50978">
    <property type="entry name" value="WD40 repeat-like"/>
    <property type="match status" value="1"/>
</dbReference>
<dbReference type="PROSITE" id="PS50082">
    <property type="entry name" value="WD_REPEATS_2"/>
    <property type="match status" value="2"/>
</dbReference>
<dbReference type="InterPro" id="IPR011009">
    <property type="entry name" value="Kinase-like_dom_sf"/>
</dbReference>
<dbReference type="Pfam" id="PF00400">
    <property type="entry name" value="WD40"/>
    <property type="match status" value="2"/>
</dbReference>
<dbReference type="PROSITE" id="PS50294">
    <property type="entry name" value="WD_REPEATS_REGION"/>
    <property type="match status" value="1"/>
</dbReference>
<evidence type="ECO:0000256" key="2">
    <source>
        <dbReference type="ARBA" id="ARBA00022737"/>
    </source>
</evidence>
<dbReference type="GO" id="GO:0004672">
    <property type="term" value="F:protein kinase activity"/>
    <property type="evidence" value="ECO:0007669"/>
    <property type="project" value="InterPro"/>
</dbReference>
<dbReference type="PROSITE" id="PS50011">
    <property type="entry name" value="PROTEIN_KINASE_DOM"/>
    <property type="match status" value="1"/>
</dbReference>
<gene>
    <name evidence="5" type="ORF">C2S53_001986</name>
</gene>
<accession>A0AAD4NXZ1</accession>
<dbReference type="PANTHER" id="PTHR44218:SF4">
    <property type="entry name" value="PROTEIN SUPPRESSOR OF PHYA-105 1-LIKE ISOFORM X1"/>
    <property type="match status" value="1"/>
</dbReference>
<dbReference type="GO" id="GO:0005524">
    <property type="term" value="F:ATP binding"/>
    <property type="evidence" value="ECO:0007669"/>
    <property type="project" value="InterPro"/>
</dbReference>
<feature type="repeat" description="WD" evidence="3">
    <location>
        <begin position="644"/>
        <end position="677"/>
    </location>
</feature>
<keyword evidence="2" id="KW-0677">Repeat</keyword>
<dbReference type="PANTHER" id="PTHR44218">
    <property type="entry name" value="PROTEIN SPA1-RELATED 2"/>
    <property type="match status" value="1"/>
</dbReference>
<dbReference type="SUPFAM" id="SSF56112">
    <property type="entry name" value="Protein kinase-like (PK-like)"/>
    <property type="match status" value="1"/>
</dbReference>
<sequence length="765" mass="86795">MEQKPEQFVANDETVGSADFLNCSHDIVRGEFELPDCDINLREWLESKSVNATKNEKMLLFRQIVKIVDVVHSQGIALLELRPSSFILSESRDVKYIGSLMETELVSENHDNTKKRRLEREISSNENFSAKRQNFGIDTSVIPESHFISRIVKDNITDHFNHGIINISNCSKCTYIGKTWMTSQNAQLEEKWYAFPVGFHTGDLLSLNIYSLGLLLFEFLCHFESIEAHSAAMLNLHNRILPPFFLSNNPKEAGFCFWLLHPEPCSRPTTREILQCDMIAALDIASLSNNEVSCVDMVDGNDLDLLLHFLFTLKQDKQNKACNLLESMKFLDLDMKVVESGQASRRSSEMMDGGYDSNLKDETESSYSSISRISVLKEKLLGNMSELENAYLSVRCNQLSEMPDMNRSDRDVLRKRDHLSWVGTRHNLATTEEKHVDRVGTLFDGICKFARYNKFEVCGTLRNGDILNSSNVICSLSFDPEEEYIAAAGVSKKIKIFELHSLLNDYVDVQYPVVEMSNKSKFSCICWNHYIKSYLASTDYDGVVQIWDAGTGQGFGQYNEHQKRAWSVDFSRADPMKFASGGDDCSLKLWSINERNSIGTIWNPANICCVEFSSYSSHLLAFGSADYKIYCYDLRHTRIPWCTLTGHDNAVSYVRFLDAETLVSASIDNTLKLWDLKKTRLDGLSPDACNLTFRGHTNDKVYAYYKSLPMPISHHRFECSDNISAGDETNDGNAHFVSSVCWRRKSQLIAAANSSGTINILRLAC</sequence>
<dbReference type="InterPro" id="IPR019775">
    <property type="entry name" value="WD40_repeat_CS"/>
</dbReference>
<dbReference type="Gene3D" id="1.10.510.10">
    <property type="entry name" value="Transferase(Phosphotransferase) domain 1"/>
    <property type="match status" value="1"/>
</dbReference>
<proteinExistence type="predicted"/>
<dbReference type="AlphaFoldDB" id="A0AAD4NXZ1"/>
<evidence type="ECO:0000259" key="4">
    <source>
        <dbReference type="PROSITE" id="PS50011"/>
    </source>
</evidence>
<dbReference type="InterPro" id="IPR044630">
    <property type="entry name" value="SPA1/2/3/4"/>
</dbReference>
<feature type="repeat" description="WD" evidence="3">
    <location>
        <begin position="558"/>
        <end position="600"/>
    </location>
</feature>
<dbReference type="Gene3D" id="2.130.10.10">
    <property type="entry name" value="YVTN repeat-like/Quinoprotein amine dehydrogenase"/>
    <property type="match status" value="1"/>
</dbReference>
<comment type="caution">
    <text evidence="5">The sequence shown here is derived from an EMBL/GenBank/DDBJ whole genome shotgun (WGS) entry which is preliminary data.</text>
</comment>
<reference evidence="5 6" key="1">
    <citation type="journal article" date="2021" name="Nat. Commun.">
        <title>Incipient diploidization of the medicinal plant Perilla within 10,000 years.</title>
        <authorList>
            <person name="Zhang Y."/>
            <person name="Shen Q."/>
            <person name="Leng L."/>
            <person name="Zhang D."/>
            <person name="Chen S."/>
            <person name="Shi Y."/>
            <person name="Ning Z."/>
            <person name="Chen S."/>
        </authorList>
    </citation>
    <scope>NUCLEOTIDE SEQUENCE [LARGE SCALE GENOMIC DNA]</scope>
    <source>
        <strain evidence="6">cv. PC099</strain>
    </source>
</reference>
<dbReference type="InterPro" id="IPR020472">
    <property type="entry name" value="WD40_PAC1"/>
</dbReference>
<dbReference type="GO" id="GO:0009640">
    <property type="term" value="P:photomorphogenesis"/>
    <property type="evidence" value="ECO:0007669"/>
    <property type="project" value="InterPro"/>
</dbReference>
<dbReference type="Proteomes" id="UP001190926">
    <property type="component" value="Unassembled WGS sequence"/>
</dbReference>
<dbReference type="InterPro" id="IPR036322">
    <property type="entry name" value="WD40_repeat_dom_sf"/>
</dbReference>